<accession>A0A164K018</accession>
<dbReference type="EMBL" id="LWGR01000013">
    <property type="protein sequence ID" value="KZM70894.1"/>
    <property type="molecule type" value="Genomic_DNA"/>
</dbReference>
<organism evidence="1 2">
    <name type="scientific">Nocardia terpenica</name>
    <dbReference type="NCBI Taxonomy" id="455432"/>
    <lineage>
        <taxon>Bacteria</taxon>
        <taxon>Bacillati</taxon>
        <taxon>Actinomycetota</taxon>
        <taxon>Actinomycetes</taxon>
        <taxon>Mycobacteriales</taxon>
        <taxon>Nocardiaceae</taxon>
        <taxon>Nocardia</taxon>
    </lineage>
</organism>
<dbReference type="SUPFAM" id="SSF46785">
    <property type="entry name" value="Winged helix' DNA-binding domain"/>
    <property type="match status" value="1"/>
</dbReference>
<proteinExistence type="predicted"/>
<evidence type="ECO:0000313" key="2">
    <source>
        <dbReference type="Proteomes" id="UP000076512"/>
    </source>
</evidence>
<keyword evidence="2" id="KW-1185">Reference proteome</keyword>
<dbReference type="InterPro" id="IPR036388">
    <property type="entry name" value="WH-like_DNA-bd_sf"/>
</dbReference>
<sequence length="76" mass="8760">MASFLLGRTLTATAVEMDVLRTLAPGGQLTCDQLSRETRHTTWDIRHAVGRLARRGLITTDYRRARWRITRLGERH</sequence>
<dbReference type="AlphaFoldDB" id="A0A164K018"/>
<name>A0A164K018_9NOCA</name>
<gene>
    <name evidence="1" type="ORF">AWN90_40935</name>
</gene>
<dbReference type="Proteomes" id="UP000076512">
    <property type="component" value="Unassembled WGS sequence"/>
</dbReference>
<reference evidence="1 2" key="1">
    <citation type="submission" date="2016-04" db="EMBL/GenBank/DDBJ databases">
        <authorList>
            <person name="Evans L.H."/>
            <person name="Alamgir A."/>
            <person name="Owens N."/>
            <person name="Weber N.D."/>
            <person name="Virtaneva K."/>
            <person name="Barbian K."/>
            <person name="Babar A."/>
            <person name="Rosenke K."/>
        </authorList>
    </citation>
    <scope>NUCLEOTIDE SEQUENCE [LARGE SCALE GENOMIC DNA]</scope>
    <source>
        <strain evidence="1 2">IFM 0406</strain>
    </source>
</reference>
<dbReference type="Gene3D" id="1.10.10.10">
    <property type="entry name" value="Winged helix-like DNA-binding domain superfamily/Winged helix DNA-binding domain"/>
    <property type="match status" value="1"/>
</dbReference>
<comment type="caution">
    <text evidence="1">The sequence shown here is derived from an EMBL/GenBank/DDBJ whole genome shotgun (WGS) entry which is preliminary data.</text>
</comment>
<evidence type="ECO:0008006" key="3">
    <source>
        <dbReference type="Google" id="ProtNLM"/>
    </source>
</evidence>
<protein>
    <recommendedName>
        <fullName evidence="3">MarR family transcriptional regulator</fullName>
    </recommendedName>
</protein>
<dbReference type="STRING" id="455432.AWN90_40935"/>
<evidence type="ECO:0000313" key="1">
    <source>
        <dbReference type="EMBL" id="KZM70894.1"/>
    </source>
</evidence>
<dbReference type="InterPro" id="IPR036390">
    <property type="entry name" value="WH_DNA-bd_sf"/>
</dbReference>